<dbReference type="AlphaFoldDB" id="A0AAD0MK20"/>
<gene>
    <name evidence="1" type="ORF">C5695_04070</name>
</gene>
<reference evidence="1 2" key="1">
    <citation type="submission" date="2018-02" db="EMBL/GenBank/DDBJ databases">
        <title>The complete genome of two Bacillus pumilus strains from Cuatro Cienegas, Coahuila, Mexico.</title>
        <authorList>
            <person name="Zarza E."/>
            <person name="Alcaraz L.D."/>
            <person name="Aguilar-Salinas B."/>
            <person name="Islas A."/>
            <person name="Olmedo-Alvarez G."/>
        </authorList>
    </citation>
    <scope>NUCLEOTIDE SEQUENCE [LARGE SCALE GENOMIC DNA]</scope>
    <source>
        <strain evidence="1 2">145</strain>
    </source>
</reference>
<protein>
    <submittedName>
        <fullName evidence="1">Uncharacterized protein</fullName>
    </submittedName>
</protein>
<evidence type="ECO:0000313" key="1">
    <source>
        <dbReference type="EMBL" id="AVM23054.1"/>
    </source>
</evidence>
<dbReference type="EMBL" id="CP027116">
    <property type="protein sequence ID" value="AVM23054.1"/>
    <property type="molecule type" value="Genomic_DNA"/>
</dbReference>
<sequence>MPDIDFHSIQKPPFQSWVESLLTKEPNQTKWEYLISFHHLGFFLKICLKRNMIVTLLEKLKQLFSRPEG</sequence>
<proteinExistence type="predicted"/>
<evidence type="ECO:0000313" key="2">
    <source>
        <dbReference type="Proteomes" id="UP000264960"/>
    </source>
</evidence>
<name>A0AAD0MK20_BACPU</name>
<dbReference type="Proteomes" id="UP000264960">
    <property type="component" value="Chromosome"/>
</dbReference>
<accession>A0AAD0MK20</accession>
<organism evidence="1 2">
    <name type="scientific">Bacillus pumilus</name>
    <name type="common">Bacillus mesentericus</name>
    <dbReference type="NCBI Taxonomy" id="1408"/>
    <lineage>
        <taxon>Bacteria</taxon>
        <taxon>Bacillati</taxon>
        <taxon>Bacillota</taxon>
        <taxon>Bacilli</taxon>
        <taxon>Bacillales</taxon>
        <taxon>Bacillaceae</taxon>
        <taxon>Bacillus</taxon>
    </lineage>
</organism>